<evidence type="ECO:0000256" key="1">
    <source>
        <dbReference type="ARBA" id="ARBA00001033"/>
    </source>
</evidence>
<organism evidence="8">
    <name type="scientific">freshwater metagenome</name>
    <dbReference type="NCBI Taxonomy" id="449393"/>
    <lineage>
        <taxon>unclassified sequences</taxon>
        <taxon>metagenomes</taxon>
        <taxon>ecological metagenomes</taxon>
    </lineage>
</organism>
<dbReference type="Gene3D" id="3.40.190.80">
    <property type="match status" value="1"/>
</dbReference>
<evidence type="ECO:0000256" key="3">
    <source>
        <dbReference type="ARBA" id="ARBA00009759"/>
    </source>
</evidence>
<comment type="cofactor">
    <cofactor evidence="2">
        <name>Mg(2+)</name>
        <dbReference type="ChEBI" id="CHEBI:18420"/>
    </cofactor>
</comment>
<dbReference type="GO" id="GO:0007165">
    <property type="term" value="P:signal transduction"/>
    <property type="evidence" value="ECO:0007669"/>
    <property type="project" value="TreeGrafter"/>
</dbReference>
<evidence type="ECO:0000256" key="4">
    <source>
        <dbReference type="ARBA" id="ARBA00013106"/>
    </source>
</evidence>
<dbReference type="GO" id="GO:0006020">
    <property type="term" value="P:inositol metabolic process"/>
    <property type="evidence" value="ECO:0007669"/>
    <property type="project" value="TreeGrafter"/>
</dbReference>
<evidence type="ECO:0000256" key="2">
    <source>
        <dbReference type="ARBA" id="ARBA00001946"/>
    </source>
</evidence>
<dbReference type="GO" id="GO:0046854">
    <property type="term" value="P:phosphatidylinositol phosphate biosynthetic process"/>
    <property type="evidence" value="ECO:0007669"/>
    <property type="project" value="InterPro"/>
</dbReference>
<dbReference type="EC" id="3.1.3.25" evidence="4"/>
<dbReference type="CDD" id="cd01639">
    <property type="entry name" value="IMPase"/>
    <property type="match status" value="1"/>
</dbReference>
<dbReference type="PRINTS" id="PR00377">
    <property type="entry name" value="IMPHPHTASES"/>
</dbReference>
<dbReference type="PANTHER" id="PTHR20854">
    <property type="entry name" value="INOSITOL MONOPHOSPHATASE"/>
    <property type="match status" value="1"/>
</dbReference>
<dbReference type="InterPro" id="IPR033942">
    <property type="entry name" value="IMPase"/>
</dbReference>
<dbReference type="EMBL" id="JNSK01000008">
    <property type="protein sequence ID" value="KGA19829.1"/>
    <property type="molecule type" value="Genomic_DNA"/>
</dbReference>
<dbReference type="GO" id="GO:0008934">
    <property type="term" value="F:inositol monophosphate 1-phosphatase activity"/>
    <property type="evidence" value="ECO:0007669"/>
    <property type="project" value="InterPro"/>
</dbReference>
<keyword evidence="6" id="KW-0378">Hydrolase</keyword>
<sequence length="262" mass="27748">MTPETSRLASELHQLAESVAIAAGELLMQRPSHFDLTEKSTAIDFATQMDEKAEALIVETILRARPDDGIIGEEGAARPSNSGITWVIDPLDGTVNYFYGLPGWNVSIAARDDEGSLVGVVAAPTINSLWYAIRGGGAFHNGQKIGCSSNVALDRALLGTGFAYDVADRAIQIAMVASLLPRTRDIRRMGSAAVDLCHVGMGALDGYFEHGLKEWDWAAGALVATEAGAHVAHIGDGERKLTVAAGPGLFPALREALARVEI</sequence>
<dbReference type="InterPro" id="IPR000760">
    <property type="entry name" value="Inositol_monophosphatase-like"/>
</dbReference>
<name>A0A094QCD0_9ZZZZ</name>
<dbReference type="InterPro" id="IPR020550">
    <property type="entry name" value="Inositol_monophosphatase_CS"/>
</dbReference>
<keyword evidence="7" id="KW-0460">Magnesium</keyword>
<comment type="caution">
    <text evidence="8">The sequence shown here is derived from an EMBL/GenBank/DDBJ whole genome shotgun (WGS) entry which is preliminary data.</text>
</comment>
<keyword evidence="5" id="KW-0479">Metal-binding</keyword>
<evidence type="ECO:0000313" key="8">
    <source>
        <dbReference type="EMBL" id="KGA19829.1"/>
    </source>
</evidence>
<dbReference type="PANTHER" id="PTHR20854:SF4">
    <property type="entry name" value="INOSITOL-1-MONOPHOSPHATASE-RELATED"/>
    <property type="match status" value="1"/>
</dbReference>
<protein>
    <recommendedName>
        <fullName evidence="4">inositol-phosphate phosphatase</fullName>
        <ecNumber evidence="4">3.1.3.25</ecNumber>
    </recommendedName>
</protein>
<dbReference type="PROSITE" id="PS00630">
    <property type="entry name" value="IMP_2"/>
    <property type="match status" value="1"/>
</dbReference>
<comment type="catalytic activity">
    <reaction evidence="1">
        <text>a myo-inositol phosphate + H2O = myo-inositol + phosphate</text>
        <dbReference type="Rhea" id="RHEA:24056"/>
        <dbReference type="ChEBI" id="CHEBI:15377"/>
        <dbReference type="ChEBI" id="CHEBI:17268"/>
        <dbReference type="ChEBI" id="CHEBI:43474"/>
        <dbReference type="ChEBI" id="CHEBI:84139"/>
        <dbReference type="EC" id="3.1.3.25"/>
    </reaction>
</comment>
<dbReference type="Pfam" id="PF00459">
    <property type="entry name" value="Inositol_P"/>
    <property type="match status" value="1"/>
</dbReference>
<gene>
    <name evidence="8" type="ORF">GM50_4055</name>
</gene>
<dbReference type="SUPFAM" id="SSF56655">
    <property type="entry name" value="Carbohydrate phosphatase"/>
    <property type="match status" value="1"/>
</dbReference>
<evidence type="ECO:0000256" key="5">
    <source>
        <dbReference type="ARBA" id="ARBA00022723"/>
    </source>
</evidence>
<evidence type="ECO:0000256" key="7">
    <source>
        <dbReference type="ARBA" id="ARBA00022842"/>
    </source>
</evidence>
<evidence type="ECO:0000256" key="6">
    <source>
        <dbReference type="ARBA" id="ARBA00022801"/>
    </source>
</evidence>
<reference evidence="8" key="1">
    <citation type="submission" date="2014-05" db="EMBL/GenBank/DDBJ databases">
        <title>Key roles for freshwater Actinobacteria revealed by deep metagenomic sequencing.</title>
        <authorList>
            <person name="Ghai R."/>
            <person name="Mizuno C.M."/>
            <person name="Picazo A."/>
            <person name="Camacho A."/>
            <person name="Rodriguez-Valera F."/>
        </authorList>
    </citation>
    <scope>NUCLEOTIDE SEQUENCE</scope>
</reference>
<proteinExistence type="inferred from homology"/>
<dbReference type="GO" id="GO:0046872">
    <property type="term" value="F:metal ion binding"/>
    <property type="evidence" value="ECO:0007669"/>
    <property type="project" value="UniProtKB-KW"/>
</dbReference>
<dbReference type="Gene3D" id="3.30.540.10">
    <property type="entry name" value="Fructose-1,6-Bisphosphatase, subunit A, domain 1"/>
    <property type="match status" value="1"/>
</dbReference>
<dbReference type="AlphaFoldDB" id="A0A094QCD0"/>
<dbReference type="InterPro" id="IPR020583">
    <property type="entry name" value="Inositol_monoP_metal-BS"/>
</dbReference>
<dbReference type="PROSITE" id="PS00629">
    <property type="entry name" value="IMP_1"/>
    <property type="match status" value="1"/>
</dbReference>
<accession>A0A094QCD0</accession>
<dbReference type="FunFam" id="3.30.540.10:FF:000003">
    <property type="entry name" value="Inositol-1-monophosphatase"/>
    <property type="match status" value="1"/>
</dbReference>
<comment type="similarity">
    <text evidence="3">Belongs to the inositol monophosphatase superfamily.</text>
</comment>